<dbReference type="eggNOG" id="ENOG5033T7M">
    <property type="taxonomic scope" value="Bacteria"/>
</dbReference>
<evidence type="ECO:0000313" key="2">
    <source>
        <dbReference type="EMBL" id="GAC56945.1"/>
    </source>
</evidence>
<protein>
    <recommendedName>
        <fullName evidence="4">DUF5642 domain-containing protein</fullName>
    </recommendedName>
</protein>
<evidence type="ECO:0000313" key="3">
    <source>
        <dbReference type="Proteomes" id="UP000053405"/>
    </source>
</evidence>
<name>L7L724_9ACTN</name>
<accession>L7L724</accession>
<reference evidence="2 3" key="1">
    <citation type="submission" date="2012-12" db="EMBL/GenBank/DDBJ databases">
        <title>Whole genome shotgun sequence of Gordonia hirsuta NBRC 16056.</title>
        <authorList>
            <person name="Isaki-Nakamura S."/>
            <person name="Hosoyama A."/>
            <person name="Tsuchikane K."/>
            <person name="Katsumata H."/>
            <person name="Baba S."/>
            <person name="Yamazaki S."/>
            <person name="Fujita N."/>
        </authorList>
    </citation>
    <scope>NUCLEOTIDE SEQUENCE [LARGE SCALE GENOMIC DNA]</scope>
    <source>
        <strain evidence="2 3">NBRC 16056</strain>
    </source>
</reference>
<organism evidence="2 3">
    <name type="scientific">Gordonia hirsuta DSM 44140 = NBRC 16056</name>
    <dbReference type="NCBI Taxonomy" id="1121927"/>
    <lineage>
        <taxon>Bacteria</taxon>
        <taxon>Bacillati</taxon>
        <taxon>Actinomycetota</taxon>
        <taxon>Actinomycetes</taxon>
        <taxon>Mycobacteriales</taxon>
        <taxon>Gordoniaceae</taxon>
        <taxon>Gordonia</taxon>
    </lineage>
</organism>
<evidence type="ECO:0008006" key="4">
    <source>
        <dbReference type="Google" id="ProtNLM"/>
    </source>
</evidence>
<dbReference type="AlphaFoldDB" id="L7L724"/>
<dbReference type="STRING" id="1121927.GOHSU_14_01120"/>
<comment type="caution">
    <text evidence="2">The sequence shown here is derived from an EMBL/GenBank/DDBJ whole genome shotgun (WGS) entry which is preliminary data.</text>
</comment>
<feature type="chain" id="PRO_5039074702" description="DUF5642 domain-containing protein" evidence="1">
    <location>
        <begin position="19"/>
        <end position="242"/>
    </location>
</feature>
<sequence length="242" mass="25370">MRRSLLVLLAGSVGLALLSGCGVEEAPAPLTGLVLASASLPISYQVLGATVEDLVSANQQTLKQAETVDFEPAQCTPTADAEFNPRLDPDNTAVLVAESDTATLSEVVTTVRRDIDADRRATTGPCRVVTAVPAQGTLAGARIVTTSTELPAPTGEAVEQALVLRSDSVTTLAGQEAQFRVRSALLATVLVRRPNGELVTVMLNVGTNDGTVKPAVPDRIEAPMNEDEYRKLVDEAVARAAR</sequence>
<keyword evidence="1" id="KW-0732">Signal</keyword>
<gene>
    <name evidence="2" type="ORF">GOHSU_14_01120</name>
</gene>
<dbReference type="Proteomes" id="UP000053405">
    <property type="component" value="Unassembled WGS sequence"/>
</dbReference>
<evidence type="ECO:0000256" key="1">
    <source>
        <dbReference type="SAM" id="SignalP"/>
    </source>
</evidence>
<proteinExistence type="predicted"/>
<dbReference type="EMBL" id="BANT01000014">
    <property type="protein sequence ID" value="GAC56945.1"/>
    <property type="molecule type" value="Genomic_DNA"/>
</dbReference>
<dbReference type="PROSITE" id="PS51257">
    <property type="entry name" value="PROKAR_LIPOPROTEIN"/>
    <property type="match status" value="1"/>
</dbReference>
<feature type="signal peptide" evidence="1">
    <location>
        <begin position="1"/>
        <end position="18"/>
    </location>
</feature>
<keyword evidence="3" id="KW-1185">Reference proteome</keyword>